<evidence type="ECO:0000313" key="3">
    <source>
        <dbReference type="Proteomes" id="UP000187012"/>
    </source>
</evidence>
<dbReference type="STRING" id="1247936.BN2475_1150006"/>
<sequence>MLHERWVGHAACFGFGFGFGFDFDFDFDFDSNFAFDSHTESARVRSQRQFDPGSARDSRTGP</sequence>
<protein>
    <submittedName>
        <fullName evidence="2">Uncharacterized protein</fullName>
    </submittedName>
</protein>
<accession>A0A1N7SPG2</accession>
<reference evidence="2 3" key="1">
    <citation type="submission" date="2016-12" db="EMBL/GenBank/DDBJ databases">
        <authorList>
            <person name="Song W.-J."/>
            <person name="Kurnit D.M."/>
        </authorList>
    </citation>
    <scope>NUCLEOTIDE SEQUENCE [LARGE SCALE GENOMIC DNA]</scope>
    <source>
        <strain evidence="2 3">STM7296</strain>
    </source>
</reference>
<dbReference type="Proteomes" id="UP000187012">
    <property type="component" value="Unassembled WGS sequence"/>
</dbReference>
<proteinExistence type="predicted"/>
<evidence type="ECO:0000313" key="2">
    <source>
        <dbReference type="EMBL" id="SIT48832.1"/>
    </source>
</evidence>
<name>A0A1N7SPG2_9BURK</name>
<dbReference type="AlphaFoldDB" id="A0A1N7SPG2"/>
<feature type="region of interest" description="Disordered" evidence="1">
    <location>
        <begin position="39"/>
        <end position="62"/>
    </location>
</feature>
<gene>
    <name evidence="2" type="ORF">BN2475_1150006</name>
</gene>
<keyword evidence="3" id="KW-1185">Reference proteome</keyword>
<dbReference type="EMBL" id="CYGX02000115">
    <property type="protein sequence ID" value="SIT48832.1"/>
    <property type="molecule type" value="Genomic_DNA"/>
</dbReference>
<organism evidence="2 3">
    <name type="scientific">Paraburkholderia ribeironis</name>
    <dbReference type="NCBI Taxonomy" id="1247936"/>
    <lineage>
        <taxon>Bacteria</taxon>
        <taxon>Pseudomonadati</taxon>
        <taxon>Pseudomonadota</taxon>
        <taxon>Betaproteobacteria</taxon>
        <taxon>Burkholderiales</taxon>
        <taxon>Burkholderiaceae</taxon>
        <taxon>Paraburkholderia</taxon>
    </lineage>
</organism>
<evidence type="ECO:0000256" key="1">
    <source>
        <dbReference type="SAM" id="MobiDB-lite"/>
    </source>
</evidence>